<evidence type="ECO:0000256" key="7">
    <source>
        <dbReference type="SAM" id="Phobius"/>
    </source>
</evidence>
<dbReference type="InterPro" id="IPR036093">
    <property type="entry name" value="NAC_dom_sf"/>
</dbReference>
<feature type="region of interest" description="Disordered" evidence="6">
    <location>
        <begin position="290"/>
        <end position="327"/>
    </location>
</feature>
<dbReference type="PROSITE" id="PS51005">
    <property type="entry name" value="NAC"/>
    <property type="match status" value="1"/>
</dbReference>
<feature type="transmembrane region" description="Helical" evidence="7">
    <location>
        <begin position="401"/>
        <end position="423"/>
    </location>
</feature>
<organism evidence="9">
    <name type="scientific">Noccaea caerulescens</name>
    <name type="common">Alpine penny-cress</name>
    <name type="synonym">Thlaspi caerulescens</name>
    <dbReference type="NCBI Taxonomy" id="107243"/>
    <lineage>
        <taxon>Eukaryota</taxon>
        <taxon>Viridiplantae</taxon>
        <taxon>Streptophyta</taxon>
        <taxon>Embryophyta</taxon>
        <taxon>Tracheophyta</taxon>
        <taxon>Spermatophyta</taxon>
        <taxon>Magnoliopsida</taxon>
        <taxon>eudicotyledons</taxon>
        <taxon>Gunneridae</taxon>
        <taxon>Pentapetalae</taxon>
        <taxon>rosids</taxon>
        <taxon>malvids</taxon>
        <taxon>Brassicales</taxon>
        <taxon>Brassicaceae</taxon>
        <taxon>Coluteocarpeae</taxon>
        <taxon>Noccaea</taxon>
    </lineage>
</organism>
<dbReference type="Pfam" id="PF02365">
    <property type="entry name" value="NAM"/>
    <property type="match status" value="1"/>
</dbReference>
<dbReference type="GO" id="GO:0005634">
    <property type="term" value="C:nucleus"/>
    <property type="evidence" value="ECO:0007669"/>
    <property type="project" value="UniProtKB-SubCell"/>
</dbReference>
<proteinExistence type="predicted"/>
<evidence type="ECO:0000259" key="8">
    <source>
        <dbReference type="PROSITE" id="PS51005"/>
    </source>
</evidence>
<evidence type="ECO:0000256" key="5">
    <source>
        <dbReference type="ARBA" id="ARBA00023242"/>
    </source>
</evidence>
<keyword evidence="3" id="KW-0238">DNA-binding</keyword>
<dbReference type="Gene3D" id="2.170.150.80">
    <property type="entry name" value="NAC domain"/>
    <property type="match status" value="1"/>
</dbReference>
<feature type="domain" description="NAC" evidence="8">
    <location>
        <begin position="4"/>
        <end position="153"/>
    </location>
</feature>
<dbReference type="FunFam" id="2.170.150.80:FF:000012">
    <property type="entry name" value="NAC with transmembrane motif1"/>
    <property type="match status" value="1"/>
</dbReference>
<dbReference type="PANTHER" id="PTHR31989">
    <property type="entry name" value="NAC DOMAIN-CONTAINING PROTEIN 82-RELATED"/>
    <property type="match status" value="1"/>
</dbReference>
<protein>
    <submittedName>
        <fullName evidence="9">NAC domain-containing protein 69</fullName>
    </submittedName>
</protein>
<dbReference type="GO" id="GO:0016020">
    <property type="term" value="C:membrane"/>
    <property type="evidence" value="ECO:0007669"/>
    <property type="project" value="UniProtKB-ARBA"/>
</dbReference>
<evidence type="ECO:0000313" key="9">
    <source>
        <dbReference type="EMBL" id="JAU56672.1"/>
    </source>
</evidence>
<gene>
    <name evidence="9" type="ORF">LE_TR672_c0_g1_i1_g.1768</name>
</gene>
<reference evidence="9" key="1">
    <citation type="submission" date="2016-07" db="EMBL/GenBank/DDBJ databases">
        <title>De novo transcriptome assembly of four accessions of the metal hyperaccumulator plant Noccaea caerulescens.</title>
        <authorList>
            <person name="Blande D."/>
            <person name="Halimaa P."/>
            <person name="Tervahauta A.I."/>
            <person name="Aarts M.G."/>
            <person name="Karenlampi S.O."/>
        </authorList>
    </citation>
    <scope>NUCLEOTIDE SEQUENCE</scope>
</reference>
<feature type="region of interest" description="Disordered" evidence="6">
    <location>
        <begin position="211"/>
        <end position="245"/>
    </location>
</feature>
<evidence type="ECO:0000256" key="1">
    <source>
        <dbReference type="ARBA" id="ARBA00004123"/>
    </source>
</evidence>
<keyword evidence="7" id="KW-0812">Transmembrane</keyword>
<feature type="compositionally biased region" description="Polar residues" evidence="6">
    <location>
        <begin position="310"/>
        <end position="327"/>
    </location>
</feature>
<evidence type="ECO:0000256" key="2">
    <source>
        <dbReference type="ARBA" id="ARBA00023015"/>
    </source>
</evidence>
<dbReference type="GO" id="GO:0003677">
    <property type="term" value="F:DNA binding"/>
    <property type="evidence" value="ECO:0007669"/>
    <property type="project" value="UniProtKB-KW"/>
</dbReference>
<name>A0A1J3GPB3_NOCCA</name>
<keyword evidence="7" id="KW-1133">Transmembrane helix</keyword>
<dbReference type="GO" id="GO:0006355">
    <property type="term" value="P:regulation of DNA-templated transcription"/>
    <property type="evidence" value="ECO:0007669"/>
    <property type="project" value="InterPro"/>
</dbReference>
<keyword evidence="4" id="KW-0804">Transcription</keyword>
<evidence type="ECO:0000256" key="6">
    <source>
        <dbReference type="SAM" id="MobiDB-lite"/>
    </source>
</evidence>
<evidence type="ECO:0000256" key="3">
    <source>
        <dbReference type="ARBA" id="ARBA00023125"/>
    </source>
</evidence>
<evidence type="ECO:0000256" key="4">
    <source>
        <dbReference type="ARBA" id="ARBA00023163"/>
    </source>
</evidence>
<keyword evidence="7" id="KW-0472">Membrane</keyword>
<comment type="subcellular location">
    <subcellularLocation>
        <location evidence="1">Nucleus</location>
    </subcellularLocation>
</comment>
<dbReference type="InterPro" id="IPR003441">
    <property type="entry name" value="NAC-dom"/>
</dbReference>
<keyword evidence="5" id="KW-0539">Nucleus</keyword>
<sequence>MEKDLVGYRFHPTGEELINHYLKNKILGKHWLVDDAISEINICSYEPMFLPSLSKLESKDPVWYFFSRREYTSAKKTAAKRITSSGFWKATGKDRKIKDKRGNGVEIGIKKTLVYHQGRVPKGVWTPWVMHEYHITCLPLHQRTYVICQVMYKGEDGDVFYGNNNFNVSEPSHSLASDLNTVTAINTEPEVEHPGQENLYGISVDDLLNPMNEQEDLSPSDGFNPDTLFSDDDNNNNNNTSLLQPQTHYDNEYWSGLLSYNGGNFEDVFPNPELMMLENHSNYRPKKALSGIIDSDSGDSDAESISAASYQETSSPGDSVGSSNRHFPRCSSTDSFKDLQTLESQLTCRTTPSKHEVKEVKSKAAVAAIDKESSMVKAEKKGWFITEEAMQRKGKTPRYSYLMNMVIGFILLVALIGNFISVLRSVKTRSR</sequence>
<dbReference type="SUPFAM" id="SSF101941">
    <property type="entry name" value="NAC domain"/>
    <property type="match status" value="1"/>
</dbReference>
<dbReference type="AlphaFoldDB" id="A0A1J3GPB3"/>
<accession>A0A1J3GPB3</accession>
<keyword evidence="2" id="KW-0805">Transcription regulation</keyword>
<dbReference type="EMBL" id="GEVL01020669">
    <property type="protein sequence ID" value="JAU56672.1"/>
    <property type="molecule type" value="Transcribed_RNA"/>
</dbReference>